<comment type="caution">
    <text evidence="1">The sequence shown here is derived from an EMBL/GenBank/DDBJ whole genome shotgun (WGS) entry which is preliminary data.</text>
</comment>
<reference evidence="1 2" key="1">
    <citation type="submission" date="2016-02" db="EMBL/GenBank/DDBJ databases">
        <title>Genome sequence of Tissierella creatinophila DSM 6911.</title>
        <authorList>
            <person name="Poehlein A."/>
            <person name="Daniel R."/>
        </authorList>
    </citation>
    <scope>NUCLEOTIDE SEQUENCE [LARGE SCALE GENOMIC DNA]</scope>
    <source>
        <strain evidence="1 2">DSM 6911</strain>
    </source>
</reference>
<evidence type="ECO:0000313" key="1">
    <source>
        <dbReference type="EMBL" id="OLS03923.1"/>
    </source>
</evidence>
<evidence type="ECO:0000313" key="2">
    <source>
        <dbReference type="Proteomes" id="UP000186112"/>
    </source>
</evidence>
<dbReference type="EMBL" id="LTDM01000001">
    <property type="protein sequence ID" value="OLS03923.1"/>
    <property type="molecule type" value="Genomic_DNA"/>
</dbReference>
<organism evidence="1 2">
    <name type="scientific">Tissierella creatinophila DSM 6911</name>
    <dbReference type="NCBI Taxonomy" id="1123403"/>
    <lineage>
        <taxon>Bacteria</taxon>
        <taxon>Bacillati</taxon>
        <taxon>Bacillota</taxon>
        <taxon>Tissierellia</taxon>
        <taxon>Tissierellales</taxon>
        <taxon>Tissierellaceae</taxon>
        <taxon>Tissierella</taxon>
    </lineage>
</organism>
<gene>
    <name evidence="1" type="ORF">TICRE_00500</name>
</gene>
<dbReference type="Pfam" id="PF11104">
    <property type="entry name" value="PilM_2"/>
    <property type="match status" value="1"/>
</dbReference>
<dbReference type="InterPro" id="IPR050696">
    <property type="entry name" value="FtsA/MreB"/>
</dbReference>
<dbReference type="OrthoDB" id="5291956at2"/>
<protein>
    <submittedName>
        <fullName evidence="1">Competence protein A</fullName>
    </submittedName>
</protein>
<accession>A0A1U7M9C0</accession>
<keyword evidence="2" id="KW-1185">Reference proteome</keyword>
<dbReference type="AlphaFoldDB" id="A0A1U7M9C0"/>
<dbReference type="InterPro" id="IPR043129">
    <property type="entry name" value="ATPase_NBD"/>
</dbReference>
<dbReference type="Gene3D" id="3.30.420.40">
    <property type="match status" value="2"/>
</dbReference>
<proteinExistence type="predicted"/>
<name>A0A1U7M9C0_TISCR</name>
<dbReference type="PIRSF" id="PIRSF019169">
    <property type="entry name" value="PilM"/>
    <property type="match status" value="1"/>
</dbReference>
<dbReference type="RefSeq" id="WP_075724027.1">
    <property type="nucleotide sequence ID" value="NZ_LTDM01000001.1"/>
</dbReference>
<dbReference type="InterPro" id="IPR005883">
    <property type="entry name" value="PilM"/>
</dbReference>
<dbReference type="Proteomes" id="UP000186112">
    <property type="component" value="Unassembled WGS sequence"/>
</dbReference>
<sequence>MKLRSKKVLSMDFDTRSIKMAEGIFKKGKLNIEATFLLDLPEGVYEDGYINDKNLLSEIMDSFLRLNNIKTDNIVAVVNSSDILTRDIIIPSVGEDEIEGILKYKIADYIPIDPEDYIVQYINEGVFMENGNEKLKLFIVAMPKTLAKQHFDLLRDLDLKPRILDFQSNAIRKFLSFNETIEKNSIIKEKTIASINVEFATTNLTILKDEAIEISRNIPLGIKNILENVDVNLNLTEREILDSIFSFKKSDKSSLTEEENLEITGALNNLLSRLFDSLEMVFRYYSSQEQNNKIDLIILQGSIADVDDIKERFENYLNIKTLSINSLNGLLDKNLDIYSNAIGSLIRGESI</sequence>
<dbReference type="CDD" id="cd24049">
    <property type="entry name" value="ASKHA_NBD_PilM"/>
    <property type="match status" value="1"/>
</dbReference>
<dbReference type="Gene3D" id="3.30.1490.300">
    <property type="match status" value="1"/>
</dbReference>
<dbReference type="SUPFAM" id="SSF53067">
    <property type="entry name" value="Actin-like ATPase domain"/>
    <property type="match status" value="1"/>
</dbReference>
<dbReference type="PANTHER" id="PTHR32432:SF3">
    <property type="entry name" value="ETHANOLAMINE UTILIZATION PROTEIN EUTJ"/>
    <property type="match status" value="1"/>
</dbReference>
<dbReference type="PANTHER" id="PTHR32432">
    <property type="entry name" value="CELL DIVISION PROTEIN FTSA-RELATED"/>
    <property type="match status" value="1"/>
</dbReference>